<evidence type="ECO:0000259" key="16">
    <source>
        <dbReference type="PROSITE" id="PS50157"/>
    </source>
</evidence>
<dbReference type="Gene3D" id="3.30.710.10">
    <property type="entry name" value="Potassium Channel Kv1.1, Chain A"/>
    <property type="match status" value="1"/>
</dbReference>
<dbReference type="Gene3D" id="3.30.160.60">
    <property type="entry name" value="Classic Zinc Finger"/>
    <property type="match status" value="2"/>
</dbReference>
<evidence type="ECO:0000259" key="15">
    <source>
        <dbReference type="PROSITE" id="PS50097"/>
    </source>
</evidence>
<evidence type="ECO:0000313" key="17">
    <source>
        <dbReference type="EMBL" id="KAK7068311.1"/>
    </source>
</evidence>
<dbReference type="CDD" id="cd18315">
    <property type="entry name" value="BTB_POZ_BAB-like"/>
    <property type="match status" value="1"/>
</dbReference>
<dbReference type="GO" id="GO:0048813">
    <property type="term" value="P:dendrite morphogenesis"/>
    <property type="evidence" value="ECO:0007669"/>
    <property type="project" value="UniProtKB-ARBA"/>
</dbReference>
<keyword evidence="3" id="KW-0479">Metal-binding</keyword>
<dbReference type="GO" id="GO:0035167">
    <property type="term" value="P:larval lymph gland hemopoiesis"/>
    <property type="evidence" value="ECO:0007669"/>
    <property type="project" value="UniProtKB-ARBA"/>
</dbReference>
<evidence type="ECO:0000256" key="8">
    <source>
        <dbReference type="ARBA" id="ARBA00022902"/>
    </source>
</evidence>
<feature type="domain" description="C2H2-type" evidence="16">
    <location>
        <begin position="391"/>
        <end position="418"/>
    </location>
</feature>
<gene>
    <name evidence="17" type="ORF">SK128_013573</name>
</gene>
<dbReference type="GO" id="GO:0008270">
    <property type="term" value="F:zinc ion binding"/>
    <property type="evidence" value="ECO:0007669"/>
    <property type="project" value="UniProtKB-KW"/>
</dbReference>
<dbReference type="GO" id="GO:0045476">
    <property type="term" value="P:nurse cell apoptotic process"/>
    <property type="evidence" value="ECO:0007669"/>
    <property type="project" value="UniProtKB-ARBA"/>
</dbReference>
<dbReference type="Proteomes" id="UP001381693">
    <property type="component" value="Unassembled WGS sequence"/>
</dbReference>
<feature type="domain" description="BTB" evidence="15">
    <location>
        <begin position="34"/>
        <end position="99"/>
    </location>
</feature>
<dbReference type="Pfam" id="PF00096">
    <property type="entry name" value="zf-C2H2"/>
    <property type="match status" value="1"/>
</dbReference>
<evidence type="ECO:0000256" key="3">
    <source>
        <dbReference type="ARBA" id="ARBA00022723"/>
    </source>
</evidence>
<dbReference type="Pfam" id="PF00651">
    <property type="entry name" value="BTB"/>
    <property type="match status" value="1"/>
</dbReference>
<dbReference type="EMBL" id="JAXCGZ010017313">
    <property type="protein sequence ID" value="KAK7068311.1"/>
    <property type="molecule type" value="Genomic_DNA"/>
</dbReference>
<feature type="region of interest" description="Disordered" evidence="14">
    <location>
        <begin position="346"/>
        <end position="383"/>
    </location>
</feature>
<sequence length="449" mass="49840">MDVKDEEILALSWDNYAKQFHDKLSQLWHKESFTDATITCDGKFYSVHKIVLSTCSQFFEKVFKFTIGKHPVVVLPDVRQHELEALLKFMYDGVLQVARKDLPRLMKVADLLKVRSLCGPEEWTADDPGADKNILYNSDDRVGLTSKASRPAEDVAGTGSSKKRKQYDERVSAAYGTTLLAHHHVYEIQKGQDATYHSVGLRVPGESATVNELARELPHDNLGSLKSIASSVMGFETDRHYHHGSVHDGSLPKEVKNEIEVTEEFVDASSQSSQMNADGEDEERRGGAGGESFLPHQPDLTELSHAEAVPHTLAHSVADDIAGPSGVHEDVQLQAAVEVVMGVAEGDEEESLYTQSPSSGHWEAENTTPTTGGGGGGRSKKGHNRQVAVNYSCPFCSKVFLDKFKCSRHMYAHTGEKPFICNICAKRFSRKDNLQKHMKDKHMLFRGQF</sequence>
<feature type="region of interest" description="Disordered" evidence="14">
    <location>
        <begin position="146"/>
        <end position="166"/>
    </location>
</feature>
<evidence type="ECO:0000256" key="9">
    <source>
        <dbReference type="ARBA" id="ARBA00023015"/>
    </source>
</evidence>
<feature type="region of interest" description="Disordered" evidence="14">
    <location>
        <begin position="266"/>
        <end position="297"/>
    </location>
</feature>
<dbReference type="SUPFAM" id="SSF57667">
    <property type="entry name" value="beta-beta-alpha zinc fingers"/>
    <property type="match status" value="1"/>
</dbReference>
<evidence type="ECO:0000313" key="18">
    <source>
        <dbReference type="Proteomes" id="UP001381693"/>
    </source>
</evidence>
<keyword evidence="5 13" id="KW-0863">Zinc-finger</keyword>
<dbReference type="PROSITE" id="PS50097">
    <property type="entry name" value="BTB"/>
    <property type="match status" value="1"/>
</dbReference>
<keyword evidence="18" id="KW-1185">Reference proteome</keyword>
<evidence type="ECO:0000256" key="4">
    <source>
        <dbReference type="ARBA" id="ARBA00022737"/>
    </source>
</evidence>
<evidence type="ECO:0000256" key="13">
    <source>
        <dbReference type="PROSITE-ProRule" id="PRU00042"/>
    </source>
</evidence>
<dbReference type="InterPro" id="IPR051095">
    <property type="entry name" value="Dros_DevTransReg"/>
</dbReference>
<dbReference type="PANTHER" id="PTHR23110:SF111">
    <property type="entry name" value="LONGITUDINALS LACKING PROTEIN, ISOFORMS F_I_K_T"/>
    <property type="match status" value="1"/>
</dbReference>
<keyword evidence="9" id="KW-0805">Transcription regulation</keyword>
<dbReference type="SUPFAM" id="SSF54695">
    <property type="entry name" value="POZ domain"/>
    <property type="match status" value="1"/>
</dbReference>
<dbReference type="PANTHER" id="PTHR23110">
    <property type="entry name" value="BTB DOMAIN TRANSCRIPTION FACTOR"/>
    <property type="match status" value="1"/>
</dbReference>
<keyword evidence="4" id="KW-0677">Repeat</keyword>
<dbReference type="GO" id="GO:0006357">
    <property type="term" value="P:regulation of transcription by RNA polymerase II"/>
    <property type="evidence" value="ECO:0007669"/>
    <property type="project" value="TreeGrafter"/>
</dbReference>
<dbReference type="GO" id="GO:0005634">
    <property type="term" value="C:nucleus"/>
    <property type="evidence" value="ECO:0007669"/>
    <property type="project" value="UniProtKB-SubCell"/>
</dbReference>
<dbReference type="FunFam" id="3.30.160.60:FF:000130">
    <property type="entry name" value="Spalt-like transcription factor 4"/>
    <property type="match status" value="1"/>
</dbReference>
<dbReference type="InterPro" id="IPR011333">
    <property type="entry name" value="SKP1/BTB/POZ_sf"/>
</dbReference>
<keyword evidence="10" id="KW-0804">Transcription</keyword>
<evidence type="ECO:0000256" key="12">
    <source>
        <dbReference type="ARBA" id="ARBA00037382"/>
    </source>
</evidence>
<dbReference type="InterPro" id="IPR000210">
    <property type="entry name" value="BTB/POZ_dom"/>
</dbReference>
<keyword evidence="7" id="KW-0862">Zinc</keyword>
<keyword evidence="11" id="KW-0539">Nucleus</keyword>
<dbReference type="PROSITE" id="PS00028">
    <property type="entry name" value="ZINC_FINGER_C2H2_1"/>
    <property type="match status" value="2"/>
</dbReference>
<keyword evidence="8" id="KW-0524">Neurogenesis</keyword>
<reference evidence="17 18" key="1">
    <citation type="submission" date="2023-11" db="EMBL/GenBank/DDBJ databases">
        <title>Halocaridina rubra genome assembly.</title>
        <authorList>
            <person name="Smith C."/>
        </authorList>
    </citation>
    <scope>NUCLEOTIDE SEQUENCE [LARGE SCALE GENOMIC DNA]</scope>
    <source>
        <strain evidence="17">EP-1</strain>
        <tissue evidence="17">Whole</tissue>
    </source>
</reference>
<name>A0AAN8WLN7_HALRR</name>
<dbReference type="SMART" id="SM00225">
    <property type="entry name" value="BTB"/>
    <property type="match status" value="1"/>
</dbReference>
<evidence type="ECO:0000256" key="7">
    <source>
        <dbReference type="ARBA" id="ARBA00022833"/>
    </source>
</evidence>
<dbReference type="GO" id="GO:0007464">
    <property type="term" value="P:R3/R4 cell fate commitment"/>
    <property type="evidence" value="ECO:0007669"/>
    <property type="project" value="UniProtKB-ARBA"/>
</dbReference>
<accession>A0AAN8WLN7</accession>
<feature type="domain" description="C2H2-type" evidence="16">
    <location>
        <begin position="419"/>
        <end position="447"/>
    </location>
</feature>
<evidence type="ECO:0000256" key="5">
    <source>
        <dbReference type="ARBA" id="ARBA00022771"/>
    </source>
</evidence>
<dbReference type="InterPro" id="IPR036236">
    <property type="entry name" value="Znf_C2H2_sf"/>
</dbReference>
<keyword evidence="2" id="KW-0217">Developmental protein</keyword>
<organism evidence="17 18">
    <name type="scientific">Halocaridina rubra</name>
    <name type="common">Hawaiian red shrimp</name>
    <dbReference type="NCBI Taxonomy" id="373956"/>
    <lineage>
        <taxon>Eukaryota</taxon>
        <taxon>Metazoa</taxon>
        <taxon>Ecdysozoa</taxon>
        <taxon>Arthropoda</taxon>
        <taxon>Crustacea</taxon>
        <taxon>Multicrustacea</taxon>
        <taxon>Malacostraca</taxon>
        <taxon>Eumalacostraca</taxon>
        <taxon>Eucarida</taxon>
        <taxon>Decapoda</taxon>
        <taxon>Pleocyemata</taxon>
        <taxon>Caridea</taxon>
        <taxon>Atyoidea</taxon>
        <taxon>Atyidae</taxon>
        <taxon>Halocaridina</taxon>
    </lineage>
</organism>
<dbReference type="AlphaFoldDB" id="A0AAN8WLN7"/>
<comment type="function">
    <text evidence="12">Putative transcription factor required for axon growth and guidance in the central and peripheral nervous systems. Repels CNS axons away from the midline by promoting the expression of the midline repellent sli and its receptor robo.</text>
</comment>
<evidence type="ECO:0000256" key="14">
    <source>
        <dbReference type="SAM" id="MobiDB-lite"/>
    </source>
</evidence>
<dbReference type="GO" id="GO:0007526">
    <property type="term" value="P:larval somatic muscle development"/>
    <property type="evidence" value="ECO:0007669"/>
    <property type="project" value="UniProtKB-ARBA"/>
</dbReference>
<comment type="subcellular location">
    <subcellularLocation>
        <location evidence="1">Nucleus</location>
    </subcellularLocation>
</comment>
<dbReference type="GO" id="GO:0016199">
    <property type="term" value="P:axon midline choice point recognition"/>
    <property type="evidence" value="ECO:0007669"/>
    <property type="project" value="UniProtKB-ARBA"/>
</dbReference>
<dbReference type="SMART" id="SM00355">
    <property type="entry name" value="ZnF_C2H2"/>
    <property type="match status" value="2"/>
</dbReference>
<protein>
    <submittedName>
        <fullName evidence="17">Uncharacterized protein</fullName>
    </submittedName>
</protein>
<evidence type="ECO:0000256" key="2">
    <source>
        <dbReference type="ARBA" id="ARBA00022473"/>
    </source>
</evidence>
<proteinExistence type="predicted"/>
<evidence type="ECO:0000256" key="10">
    <source>
        <dbReference type="ARBA" id="ARBA00023163"/>
    </source>
</evidence>
<evidence type="ECO:0000256" key="1">
    <source>
        <dbReference type="ARBA" id="ARBA00004123"/>
    </source>
</evidence>
<evidence type="ECO:0000256" key="6">
    <source>
        <dbReference type="ARBA" id="ARBA00022782"/>
    </source>
</evidence>
<dbReference type="GO" id="GO:0045467">
    <property type="term" value="P:R7 cell development"/>
    <property type="evidence" value="ECO:0007669"/>
    <property type="project" value="UniProtKB-ARBA"/>
</dbReference>
<dbReference type="GO" id="GO:0008406">
    <property type="term" value="P:gonad development"/>
    <property type="evidence" value="ECO:0007669"/>
    <property type="project" value="UniProtKB-ARBA"/>
</dbReference>
<dbReference type="PROSITE" id="PS50157">
    <property type="entry name" value="ZINC_FINGER_C2H2_2"/>
    <property type="match status" value="2"/>
</dbReference>
<comment type="caution">
    <text evidence="17">The sequence shown here is derived from an EMBL/GenBank/DDBJ whole genome shotgun (WGS) entry which is preliminary data.</text>
</comment>
<evidence type="ECO:0000256" key="11">
    <source>
        <dbReference type="ARBA" id="ARBA00023242"/>
    </source>
</evidence>
<dbReference type="InterPro" id="IPR013087">
    <property type="entry name" value="Znf_C2H2_type"/>
</dbReference>
<keyword evidence="6" id="KW-0221">Differentiation</keyword>